<dbReference type="PANTHER" id="PTHR48248">
    <property type="entry name" value="UVR DOMAIN-CONTAINING PROTEIN"/>
    <property type="match status" value="1"/>
</dbReference>
<dbReference type="EMBL" id="CM018216">
    <property type="protein sequence ID" value="KAB2040129.1"/>
    <property type="molecule type" value="Genomic_DNA"/>
</dbReference>
<proteinExistence type="predicted"/>
<sequence>MEESFKRLKSETEEISEEQKNIREGQRQVKEKFGIIESECEELKRETRLIIQRSARSQGN</sequence>
<evidence type="ECO:0000313" key="3">
    <source>
        <dbReference type="Proteomes" id="UP000327439"/>
    </source>
</evidence>
<organism evidence="2 3">
    <name type="scientific">Gossypium barbadense</name>
    <name type="common">Sea Island cotton</name>
    <name type="synonym">Hibiscus barbadensis</name>
    <dbReference type="NCBI Taxonomy" id="3634"/>
    <lineage>
        <taxon>Eukaryota</taxon>
        <taxon>Viridiplantae</taxon>
        <taxon>Streptophyta</taxon>
        <taxon>Embryophyta</taxon>
        <taxon>Tracheophyta</taxon>
        <taxon>Spermatophyta</taxon>
        <taxon>Magnoliopsida</taxon>
        <taxon>eudicotyledons</taxon>
        <taxon>Gunneridae</taxon>
        <taxon>Pentapetalae</taxon>
        <taxon>rosids</taxon>
        <taxon>malvids</taxon>
        <taxon>Malvales</taxon>
        <taxon>Malvaceae</taxon>
        <taxon>Malvoideae</taxon>
        <taxon>Gossypium</taxon>
    </lineage>
</organism>
<reference evidence="3" key="1">
    <citation type="journal article" date="2020" name="Nat. Genet.">
        <title>Genomic diversifications of five Gossypium allopolyploid species and their impact on cotton improvement.</title>
        <authorList>
            <person name="Chen Z.J."/>
            <person name="Sreedasyam A."/>
            <person name="Ando A."/>
            <person name="Song Q."/>
            <person name="De Santiago L.M."/>
            <person name="Hulse-Kemp A.M."/>
            <person name="Ding M."/>
            <person name="Ye W."/>
            <person name="Kirkbride R.C."/>
            <person name="Jenkins J."/>
            <person name="Plott C."/>
            <person name="Lovell J."/>
            <person name="Lin Y.M."/>
            <person name="Vaughn R."/>
            <person name="Liu B."/>
            <person name="Simpson S."/>
            <person name="Scheffler B.E."/>
            <person name="Wen L."/>
            <person name="Saski C.A."/>
            <person name="Grover C.E."/>
            <person name="Hu G."/>
            <person name="Conover J.L."/>
            <person name="Carlson J.W."/>
            <person name="Shu S."/>
            <person name="Boston L.B."/>
            <person name="Williams M."/>
            <person name="Peterson D.G."/>
            <person name="McGee K."/>
            <person name="Jones D.C."/>
            <person name="Wendel J.F."/>
            <person name="Stelly D.M."/>
            <person name="Grimwood J."/>
            <person name="Schmutz J."/>
        </authorList>
    </citation>
    <scope>NUCLEOTIDE SEQUENCE [LARGE SCALE GENOMIC DNA]</scope>
    <source>
        <strain evidence="3">cv. 3-79</strain>
    </source>
</reference>
<protein>
    <submittedName>
        <fullName evidence="2">Uncharacterized protein</fullName>
    </submittedName>
</protein>
<dbReference type="AlphaFoldDB" id="A0A5J5SDU8"/>
<dbReference type="PANTHER" id="PTHR48248:SF1">
    <property type="match status" value="1"/>
</dbReference>
<gene>
    <name evidence="2" type="ORF">ES319_D02G059600v1</name>
</gene>
<dbReference type="OrthoDB" id="999152at2759"/>
<name>A0A5J5SDU8_GOSBA</name>
<keyword evidence="3" id="KW-1185">Reference proteome</keyword>
<evidence type="ECO:0000313" key="2">
    <source>
        <dbReference type="EMBL" id="KAB2040129.1"/>
    </source>
</evidence>
<dbReference type="Proteomes" id="UP000327439">
    <property type="component" value="Chromosome D02"/>
</dbReference>
<accession>A0A5J5SDU8</accession>
<evidence type="ECO:0000256" key="1">
    <source>
        <dbReference type="SAM" id="MobiDB-lite"/>
    </source>
</evidence>
<feature type="region of interest" description="Disordered" evidence="1">
    <location>
        <begin position="1"/>
        <end position="23"/>
    </location>
</feature>